<dbReference type="Proteomes" id="UP000719412">
    <property type="component" value="Unassembled WGS sequence"/>
</dbReference>
<accession>A0A8J6HRC8</accession>
<evidence type="ECO:0000313" key="1">
    <source>
        <dbReference type="EMBL" id="KAH0818606.1"/>
    </source>
</evidence>
<dbReference type="AlphaFoldDB" id="A0A8J6HRC8"/>
<comment type="caution">
    <text evidence="1">The sequence shown here is derived from an EMBL/GenBank/DDBJ whole genome shotgun (WGS) entry which is preliminary data.</text>
</comment>
<keyword evidence="2" id="KW-1185">Reference proteome</keyword>
<reference evidence="1" key="2">
    <citation type="submission" date="2021-08" db="EMBL/GenBank/DDBJ databases">
        <authorList>
            <person name="Eriksson T."/>
        </authorList>
    </citation>
    <scope>NUCLEOTIDE SEQUENCE</scope>
    <source>
        <strain evidence="1">Stoneville</strain>
        <tissue evidence="1">Whole head</tissue>
    </source>
</reference>
<dbReference type="EMBL" id="JABDTM020017077">
    <property type="protein sequence ID" value="KAH0818606.1"/>
    <property type="molecule type" value="Genomic_DNA"/>
</dbReference>
<reference evidence="1" key="1">
    <citation type="journal article" date="2020" name="J Insects Food Feed">
        <title>The yellow mealworm (Tenebrio molitor) genome: a resource for the emerging insects as food and feed industry.</title>
        <authorList>
            <person name="Eriksson T."/>
            <person name="Andere A."/>
            <person name="Kelstrup H."/>
            <person name="Emery V."/>
            <person name="Picard C."/>
        </authorList>
    </citation>
    <scope>NUCLEOTIDE SEQUENCE</scope>
    <source>
        <strain evidence="1">Stoneville</strain>
        <tissue evidence="1">Whole head</tissue>
    </source>
</reference>
<protein>
    <submittedName>
        <fullName evidence="1">Uncharacterized protein</fullName>
    </submittedName>
</protein>
<name>A0A8J6HRC8_TENMO</name>
<organism evidence="1 2">
    <name type="scientific">Tenebrio molitor</name>
    <name type="common">Yellow mealworm beetle</name>
    <dbReference type="NCBI Taxonomy" id="7067"/>
    <lineage>
        <taxon>Eukaryota</taxon>
        <taxon>Metazoa</taxon>
        <taxon>Ecdysozoa</taxon>
        <taxon>Arthropoda</taxon>
        <taxon>Hexapoda</taxon>
        <taxon>Insecta</taxon>
        <taxon>Pterygota</taxon>
        <taxon>Neoptera</taxon>
        <taxon>Endopterygota</taxon>
        <taxon>Coleoptera</taxon>
        <taxon>Polyphaga</taxon>
        <taxon>Cucujiformia</taxon>
        <taxon>Tenebrionidae</taxon>
        <taxon>Tenebrio</taxon>
    </lineage>
</organism>
<proteinExistence type="predicted"/>
<sequence>MAEMAETVVMADILRLDRIPLMVHHLNKEEMATSEEDILTVIRDLAVVIYLQIRTVKVHQVALMVLQE</sequence>
<evidence type="ECO:0000313" key="2">
    <source>
        <dbReference type="Proteomes" id="UP000719412"/>
    </source>
</evidence>
<gene>
    <name evidence="1" type="ORF">GEV33_004185</name>
</gene>